<evidence type="ECO:0000313" key="4">
    <source>
        <dbReference type="Proteomes" id="UP001482620"/>
    </source>
</evidence>
<accession>A0ABV0SQK9</accession>
<evidence type="ECO:0000313" key="3">
    <source>
        <dbReference type="EMBL" id="MEQ2222515.1"/>
    </source>
</evidence>
<evidence type="ECO:0000256" key="1">
    <source>
        <dbReference type="RuleBase" id="RU003690"/>
    </source>
</evidence>
<dbReference type="EMBL" id="JAHRIQ010003532">
    <property type="protein sequence ID" value="MEQ2222515.1"/>
    <property type="molecule type" value="Genomic_DNA"/>
</dbReference>
<name>A0ABV0SQK9_9TELE</name>
<dbReference type="PANTHER" id="PTHR10353">
    <property type="entry name" value="GLYCOSYL HYDROLASE"/>
    <property type="match status" value="1"/>
</dbReference>
<dbReference type="PANTHER" id="PTHR10353:SF336">
    <property type="entry name" value="LACTASE-LIKE PROTEIN"/>
    <property type="match status" value="1"/>
</dbReference>
<feature type="chain" id="PRO_5047378746" description="Lactase-like a" evidence="2">
    <location>
        <begin position="22"/>
        <end position="205"/>
    </location>
</feature>
<dbReference type="PROSITE" id="PS00653">
    <property type="entry name" value="GLYCOSYL_HYDROL_F1_2"/>
    <property type="match status" value="1"/>
</dbReference>
<protein>
    <recommendedName>
        <fullName evidence="5">Lactase-like a</fullName>
    </recommendedName>
</protein>
<gene>
    <name evidence="3" type="ORF">ILYODFUR_027142</name>
</gene>
<dbReference type="InterPro" id="IPR033132">
    <property type="entry name" value="GH_1_N_CS"/>
</dbReference>
<dbReference type="InterPro" id="IPR001360">
    <property type="entry name" value="Glyco_hydro_1"/>
</dbReference>
<organism evidence="3 4">
    <name type="scientific">Ilyodon furcidens</name>
    <name type="common">goldbreast splitfin</name>
    <dbReference type="NCBI Taxonomy" id="33524"/>
    <lineage>
        <taxon>Eukaryota</taxon>
        <taxon>Metazoa</taxon>
        <taxon>Chordata</taxon>
        <taxon>Craniata</taxon>
        <taxon>Vertebrata</taxon>
        <taxon>Euteleostomi</taxon>
        <taxon>Actinopterygii</taxon>
        <taxon>Neopterygii</taxon>
        <taxon>Teleostei</taxon>
        <taxon>Neoteleostei</taxon>
        <taxon>Acanthomorphata</taxon>
        <taxon>Ovalentaria</taxon>
        <taxon>Atherinomorphae</taxon>
        <taxon>Cyprinodontiformes</taxon>
        <taxon>Goodeidae</taxon>
        <taxon>Ilyodon</taxon>
    </lineage>
</organism>
<keyword evidence="2" id="KW-0732">Signal</keyword>
<evidence type="ECO:0000256" key="2">
    <source>
        <dbReference type="SAM" id="SignalP"/>
    </source>
</evidence>
<dbReference type="Gene3D" id="3.20.20.80">
    <property type="entry name" value="Glycosidases"/>
    <property type="match status" value="1"/>
</dbReference>
<comment type="similarity">
    <text evidence="1">Belongs to the glycosyl hydrolase 1 family.</text>
</comment>
<keyword evidence="4" id="KW-1185">Reference proteome</keyword>
<comment type="caution">
    <text evidence="3">The sequence shown here is derived from an EMBL/GenBank/DDBJ whole genome shotgun (WGS) entry which is preliminary data.</text>
</comment>
<feature type="signal peptide" evidence="2">
    <location>
        <begin position="1"/>
        <end position="21"/>
    </location>
</feature>
<dbReference type="InterPro" id="IPR017853">
    <property type="entry name" value="GH"/>
</dbReference>
<dbReference type="Proteomes" id="UP001482620">
    <property type="component" value="Unassembled WGS sequence"/>
</dbReference>
<sequence length="205" mass="23814">MLRRGILKLVHLLALVVCVSAVGDFDWTRNEKTSFYYGTFPTGFLWGVGSSAYQTEGAWNKDGKGMSIWDVFAHKKGKISSNETGDSSCDGYYKFKDDISLMKEMKMNHYRFSISWPRILPSGLKSEHINEKGIKYYNDLIDLLLDNTITPVVTLYHWDLPQVLQEKYGGWQNESMVSYFNDFGDLCFERFGNRVKHWITFNNPW</sequence>
<reference evidence="3 4" key="1">
    <citation type="submission" date="2021-06" db="EMBL/GenBank/DDBJ databases">
        <authorList>
            <person name="Palmer J.M."/>
        </authorList>
    </citation>
    <scope>NUCLEOTIDE SEQUENCE [LARGE SCALE GENOMIC DNA]</scope>
    <source>
        <strain evidence="4">if_2019</strain>
        <tissue evidence="3">Muscle</tissue>
    </source>
</reference>
<feature type="non-terminal residue" evidence="3">
    <location>
        <position position="205"/>
    </location>
</feature>
<dbReference type="SUPFAM" id="SSF51445">
    <property type="entry name" value="(Trans)glycosidases"/>
    <property type="match status" value="1"/>
</dbReference>
<evidence type="ECO:0008006" key="5">
    <source>
        <dbReference type="Google" id="ProtNLM"/>
    </source>
</evidence>
<proteinExistence type="inferred from homology"/>
<dbReference type="Pfam" id="PF00232">
    <property type="entry name" value="Glyco_hydro_1"/>
    <property type="match status" value="1"/>
</dbReference>